<comment type="similarity">
    <text evidence="7">Belongs to the NAGSA dehydrogenase family. Type 1 subfamily. LysY sub-subfamily.</text>
</comment>
<evidence type="ECO:0000256" key="4">
    <source>
        <dbReference type="ARBA" id="ARBA00022857"/>
    </source>
</evidence>
<evidence type="ECO:0000256" key="2">
    <source>
        <dbReference type="ARBA" id="ARBA00022571"/>
    </source>
</evidence>
<feature type="domain" description="Semialdehyde dehydrogenase NAD-binding" evidence="9">
    <location>
        <begin position="7"/>
        <end position="147"/>
    </location>
</feature>
<dbReference type="InterPro" id="IPR023013">
    <property type="entry name" value="AGPR_AS"/>
</dbReference>
<evidence type="ECO:0000256" key="6">
    <source>
        <dbReference type="ARBA" id="ARBA00023154"/>
    </source>
</evidence>
<comment type="caution">
    <text evidence="10">The sequence shown here is derived from an EMBL/GenBank/DDBJ whole genome shotgun (WGS) entry which is preliminary data.</text>
</comment>
<gene>
    <name evidence="7" type="primary">lysY</name>
    <name evidence="10" type="ORF">ENV14_03930</name>
</gene>
<dbReference type="PANTHER" id="PTHR32338">
    <property type="entry name" value="N-ACETYL-GAMMA-GLUTAMYL-PHOSPHATE REDUCTASE, CHLOROPLASTIC-RELATED-RELATED"/>
    <property type="match status" value="1"/>
</dbReference>
<dbReference type="GO" id="GO:0003942">
    <property type="term" value="F:N-acetyl-gamma-glutamyl-phosphate reductase activity"/>
    <property type="evidence" value="ECO:0007669"/>
    <property type="project" value="InterPro"/>
</dbReference>
<dbReference type="GO" id="GO:0005737">
    <property type="term" value="C:cytoplasm"/>
    <property type="evidence" value="ECO:0007669"/>
    <property type="project" value="UniProtKB-SubCell"/>
</dbReference>
<proteinExistence type="inferred from homology"/>
<name>A0A7C4FDQ1_9CREN</name>
<comment type="caution">
    <text evidence="7">Lacks conserved residue(s) required for the propagation of feature annotation.</text>
</comment>
<feature type="binding site" evidence="7">
    <location>
        <position position="321"/>
    </location>
    <ligand>
        <name>NADP(+)</name>
        <dbReference type="ChEBI" id="CHEBI:58349"/>
    </ligand>
</feature>
<dbReference type="GO" id="GO:0042450">
    <property type="term" value="P:L-arginine biosynthetic process via ornithine"/>
    <property type="evidence" value="ECO:0007669"/>
    <property type="project" value="UniProtKB-UniRule"/>
</dbReference>
<comment type="pathway">
    <text evidence="7">Amino-acid biosynthesis; L-lysine biosynthesis via AAA pathway; L-lysine from L-alpha-aminoadipate (Thermus route): step 3/5.</text>
</comment>
<feature type="binding site" evidence="7">
    <location>
        <begin position="14"/>
        <end position="17"/>
    </location>
    <ligand>
        <name>NADP(+)</name>
        <dbReference type="ChEBI" id="CHEBI:58349"/>
    </ligand>
</feature>
<evidence type="ECO:0000259" key="9">
    <source>
        <dbReference type="SMART" id="SM00859"/>
    </source>
</evidence>
<dbReference type="GO" id="GO:0051287">
    <property type="term" value="F:NAD binding"/>
    <property type="evidence" value="ECO:0007669"/>
    <property type="project" value="InterPro"/>
</dbReference>
<comment type="pathway">
    <text evidence="7">Amino-acid biosynthesis; L-arginine biosynthesis.</text>
</comment>
<feature type="active site" evidence="7 8">
    <location>
        <position position="155"/>
    </location>
</feature>
<comment type="subcellular location">
    <subcellularLocation>
        <location evidence="7">Cytoplasm</location>
    </subcellularLocation>
</comment>
<dbReference type="Pfam" id="PF22698">
    <property type="entry name" value="Semialdhyde_dhC_1"/>
    <property type="match status" value="1"/>
</dbReference>
<dbReference type="GO" id="GO:0019878">
    <property type="term" value="P:lysine biosynthetic process via aminoadipic acid"/>
    <property type="evidence" value="ECO:0007669"/>
    <property type="project" value="UniProtKB-UniRule"/>
</dbReference>
<dbReference type="InterPro" id="IPR058924">
    <property type="entry name" value="AGPR_dimerisation_dom"/>
</dbReference>
<dbReference type="HAMAP" id="MF_00150">
    <property type="entry name" value="ArgC_type1"/>
    <property type="match status" value="1"/>
</dbReference>
<dbReference type="GO" id="GO:0070401">
    <property type="term" value="F:NADP+ binding"/>
    <property type="evidence" value="ECO:0007669"/>
    <property type="project" value="InterPro"/>
</dbReference>
<dbReference type="InterPro" id="IPR050085">
    <property type="entry name" value="AGPR"/>
</dbReference>
<dbReference type="EC" id="1.2.1.103" evidence="7"/>
<evidence type="ECO:0000313" key="10">
    <source>
        <dbReference type="EMBL" id="HGI87524.1"/>
    </source>
</evidence>
<sequence length="354" mass="38993">MLSLRKRVCVLGASGYTGGELLRLLAYHPYVEVAMATSREYVGKPVHYVHFNLRGIYRNLKFSEANIDAITKNCDVVFLSLPHGVSLNYVPKVLETGMVVVDLSADFRLKKPELYRIWYGYDHPYPDLLKKAVYGMPELHREELRNAKLIASPGCNATAGILSLLPLVKHRAIDLSKIVIDAKVGSSEAGSKPSIADHHPEREGTIRPYEAEGHRHAAEVEQELSGIVGQEVAVSMVPHAVGSIRGALASSHAWLLQEIEDLELLKLYVATYRNEPFVRIVYKVPPGFPDPKYVVGSNYADVGFAVERRLKRVTSFAAIDNLVKGAAGQAIQAFNIAMGFEETAGLLIPPLKPA</sequence>
<keyword evidence="1 7" id="KW-0963">Cytoplasm</keyword>
<keyword evidence="6 7" id="KW-0457">Lysine biosynthesis</keyword>
<comment type="catalytic activity">
    <reaction evidence="7">
        <text>[amino-group carrier protein]-C-terminal-gamma-(L-glutamyl-5-semialdehyde)-L-glutamate + phosphate + NADP(+) = [amino-group carrier protein]-C-terminal-gamma-(5-phospho-L-glutamyl)-L-glutamate + NADPH + H(+)</text>
        <dbReference type="Rhea" id="RHEA:52668"/>
        <dbReference type="Rhea" id="RHEA-COMP:13313"/>
        <dbReference type="Rhea" id="RHEA-COMP:13327"/>
        <dbReference type="ChEBI" id="CHEBI:15378"/>
        <dbReference type="ChEBI" id="CHEBI:43474"/>
        <dbReference type="ChEBI" id="CHEBI:57783"/>
        <dbReference type="ChEBI" id="CHEBI:58349"/>
        <dbReference type="ChEBI" id="CHEBI:136717"/>
        <dbReference type="ChEBI" id="CHEBI:136761"/>
        <dbReference type="EC" id="1.2.1.106"/>
    </reaction>
</comment>
<keyword evidence="2 7" id="KW-0055">Arginine biosynthesis</keyword>
<dbReference type="EMBL" id="DTFF01000038">
    <property type="protein sequence ID" value="HGI87524.1"/>
    <property type="molecule type" value="Genomic_DNA"/>
</dbReference>
<keyword evidence="3 7" id="KW-0028">Amino-acid biosynthesis</keyword>
<dbReference type="NCBIfam" id="TIGR01850">
    <property type="entry name" value="argC"/>
    <property type="match status" value="1"/>
</dbReference>
<dbReference type="AlphaFoldDB" id="A0A7C4FDQ1"/>
<dbReference type="EC" id="1.2.1.106" evidence="7"/>
<dbReference type="Gene3D" id="3.40.50.720">
    <property type="entry name" value="NAD(P)-binding Rossmann-like Domain"/>
    <property type="match status" value="1"/>
</dbReference>
<dbReference type="CDD" id="cd23939">
    <property type="entry name" value="AGPR_1_C_LysY"/>
    <property type="match status" value="1"/>
</dbReference>
<comment type="function">
    <text evidence="7">Involved in both the arginine and lysine biosynthetic pathways.</text>
</comment>
<dbReference type="InterPro" id="IPR036291">
    <property type="entry name" value="NAD(P)-bd_dom_sf"/>
</dbReference>
<dbReference type="InterPro" id="IPR037535">
    <property type="entry name" value="LysY"/>
</dbReference>
<evidence type="ECO:0000256" key="7">
    <source>
        <dbReference type="HAMAP-Rule" id="MF_02083"/>
    </source>
</evidence>
<dbReference type="InterPro" id="IPR000534">
    <property type="entry name" value="Semialdehyde_DH_NAD-bd"/>
</dbReference>
<evidence type="ECO:0000256" key="8">
    <source>
        <dbReference type="PROSITE-ProRule" id="PRU10010"/>
    </source>
</evidence>
<dbReference type="SMART" id="SM00859">
    <property type="entry name" value="Semialdhyde_dh"/>
    <property type="match status" value="1"/>
</dbReference>
<dbReference type="PANTHER" id="PTHR32338:SF11">
    <property type="entry name" value="[LYSW]-L-2-AMINOADIPATE_[LYSW]-L-GLUTAMATE PHOSPHATE REDUCTASE-RELATED"/>
    <property type="match status" value="1"/>
</dbReference>
<dbReference type="PROSITE" id="PS01224">
    <property type="entry name" value="ARGC"/>
    <property type="match status" value="1"/>
</dbReference>
<dbReference type="UniPathway" id="UPA00068"/>
<dbReference type="HAMAP" id="MF_02083">
    <property type="entry name" value="LysY"/>
    <property type="match status" value="1"/>
</dbReference>
<dbReference type="SUPFAM" id="SSF51735">
    <property type="entry name" value="NAD(P)-binding Rossmann-fold domains"/>
    <property type="match status" value="1"/>
</dbReference>
<dbReference type="SUPFAM" id="SSF55347">
    <property type="entry name" value="Glyceraldehyde-3-phosphate dehydrogenase-like, C-terminal domain"/>
    <property type="match status" value="1"/>
</dbReference>
<comment type="catalytic activity">
    <reaction evidence="7">
        <text>[amino-group carrier protein]-C-terminal-N-(1-carboxy-5-oxopentan-1-yl)-L-glutamine + phosphate + NADP(+) = [amino-group carrier protein]-C-terminal-N-(1-carboxy-5-phosphooxy-5-oxopentan-1-yl)-L-glutamine + NADPH + H(+)</text>
        <dbReference type="Rhea" id="RHEA:41948"/>
        <dbReference type="Rhea" id="RHEA-COMP:9712"/>
        <dbReference type="Rhea" id="RHEA-COMP:9714"/>
        <dbReference type="ChEBI" id="CHEBI:15378"/>
        <dbReference type="ChEBI" id="CHEBI:43474"/>
        <dbReference type="ChEBI" id="CHEBI:57783"/>
        <dbReference type="ChEBI" id="CHEBI:58349"/>
        <dbReference type="ChEBI" id="CHEBI:78499"/>
        <dbReference type="ChEBI" id="CHEBI:78501"/>
        <dbReference type="EC" id="1.2.1.103"/>
    </reaction>
</comment>
<reference evidence="10" key="1">
    <citation type="journal article" date="2020" name="mSystems">
        <title>Genome- and Community-Level Interaction Insights into Carbon Utilization and Element Cycling Functions of Hydrothermarchaeota in Hydrothermal Sediment.</title>
        <authorList>
            <person name="Zhou Z."/>
            <person name="Liu Y."/>
            <person name="Xu W."/>
            <person name="Pan J."/>
            <person name="Luo Z.H."/>
            <person name="Li M."/>
        </authorList>
    </citation>
    <scope>NUCLEOTIDE SEQUENCE [LARGE SCALE GENOMIC DNA]</scope>
    <source>
        <strain evidence="10">SpSt-732</strain>
    </source>
</reference>
<dbReference type="InterPro" id="IPR000706">
    <property type="entry name" value="AGPR_type-1"/>
</dbReference>
<organism evidence="10">
    <name type="scientific">Ignisphaera aggregans</name>
    <dbReference type="NCBI Taxonomy" id="334771"/>
    <lineage>
        <taxon>Archaea</taxon>
        <taxon>Thermoproteota</taxon>
        <taxon>Thermoprotei</taxon>
        <taxon>Desulfurococcales</taxon>
        <taxon>Desulfurococcaceae</taxon>
        <taxon>Ignisphaera</taxon>
    </lineage>
</organism>
<evidence type="ECO:0000256" key="5">
    <source>
        <dbReference type="ARBA" id="ARBA00023002"/>
    </source>
</evidence>
<evidence type="ECO:0000256" key="1">
    <source>
        <dbReference type="ARBA" id="ARBA00022490"/>
    </source>
</evidence>
<dbReference type="Pfam" id="PF01118">
    <property type="entry name" value="Semialdhyde_dh"/>
    <property type="match status" value="1"/>
</dbReference>
<protein>
    <recommendedName>
        <fullName evidence="7">Putative [LysW]-L-2-aminoadipate/[LysW]-L-glutamate phosphate reductase</fullName>
        <ecNumber evidence="7">1.2.1.103</ecNumber>
        <ecNumber evidence="7">1.2.1.106</ecNumber>
    </recommendedName>
</protein>
<keyword evidence="5 7" id="KW-0560">Oxidoreductase</keyword>
<dbReference type="UniPathway" id="UPA00033">
    <property type="reaction ID" value="UER00037"/>
</dbReference>
<keyword evidence="4 7" id="KW-0521">NADP</keyword>
<dbReference type="Gene3D" id="3.30.360.10">
    <property type="entry name" value="Dihydrodipicolinate Reductase, domain 2"/>
    <property type="match status" value="1"/>
</dbReference>
<dbReference type="CDD" id="cd17895">
    <property type="entry name" value="AGPR_1_N"/>
    <property type="match status" value="1"/>
</dbReference>
<accession>A0A7C4FDQ1</accession>
<evidence type="ECO:0000256" key="3">
    <source>
        <dbReference type="ARBA" id="ARBA00022605"/>
    </source>
</evidence>